<accession>A0ABQ5U9E2</accession>
<reference evidence="2" key="2">
    <citation type="submission" date="2023-01" db="EMBL/GenBank/DDBJ databases">
        <title>Draft genome sequence of Devosia yakushimensis strain NBRC 103855.</title>
        <authorList>
            <person name="Sun Q."/>
            <person name="Mori K."/>
        </authorList>
    </citation>
    <scope>NUCLEOTIDE SEQUENCE</scope>
    <source>
        <strain evidence="2">NBRC 103855</strain>
    </source>
</reference>
<evidence type="ECO:0000313" key="2">
    <source>
        <dbReference type="EMBL" id="GLQ08734.1"/>
    </source>
</evidence>
<feature type="chain" id="PRO_5045357593" description="DUF1795 domain-containing protein" evidence="1">
    <location>
        <begin position="24"/>
        <end position="178"/>
    </location>
</feature>
<name>A0ABQ5U9E2_9HYPH</name>
<comment type="caution">
    <text evidence="2">The sequence shown here is derived from an EMBL/GenBank/DDBJ whole genome shotgun (WGS) entry which is preliminary data.</text>
</comment>
<reference evidence="2" key="1">
    <citation type="journal article" date="2014" name="Int. J. Syst. Evol. Microbiol.">
        <title>Complete genome of a new Firmicutes species belonging to the dominant human colonic microbiota ('Ruminococcus bicirculans') reveals two chromosomes and a selective capacity to utilize plant glucans.</title>
        <authorList>
            <consortium name="NISC Comparative Sequencing Program"/>
            <person name="Wegmann U."/>
            <person name="Louis P."/>
            <person name="Goesmann A."/>
            <person name="Henrissat B."/>
            <person name="Duncan S.H."/>
            <person name="Flint H.J."/>
        </authorList>
    </citation>
    <scope>NUCLEOTIDE SEQUENCE</scope>
    <source>
        <strain evidence="2">NBRC 103855</strain>
    </source>
</reference>
<sequence length="178" mass="18321">MRGGILLVALASALVGAPMSAGAASDIWHSAAGPDGIMRYSCDDACAQTQVICVHEVIPEPGPGRVEDLVDEALVPWGQIDFSVAARIAGDRENLAGAGKIVDGKRIEGPAVVSFGGSEWASARYAMESKGGGLAAQFLLWRPAEGVATLLCSHKAGVDDAGAEVAIRQLAESLRLTP</sequence>
<keyword evidence="3" id="KW-1185">Reference proteome</keyword>
<organism evidence="2 3">
    <name type="scientific">Devosia yakushimensis</name>
    <dbReference type="NCBI Taxonomy" id="470028"/>
    <lineage>
        <taxon>Bacteria</taxon>
        <taxon>Pseudomonadati</taxon>
        <taxon>Pseudomonadota</taxon>
        <taxon>Alphaproteobacteria</taxon>
        <taxon>Hyphomicrobiales</taxon>
        <taxon>Devosiaceae</taxon>
        <taxon>Devosia</taxon>
    </lineage>
</organism>
<gene>
    <name evidence="2" type="ORF">GCM10007913_06660</name>
</gene>
<dbReference type="EMBL" id="BSNG01000001">
    <property type="protein sequence ID" value="GLQ08734.1"/>
    <property type="molecule type" value="Genomic_DNA"/>
</dbReference>
<evidence type="ECO:0008006" key="4">
    <source>
        <dbReference type="Google" id="ProtNLM"/>
    </source>
</evidence>
<feature type="signal peptide" evidence="1">
    <location>
        <begin position="1"/>
        <end position="23"/>
    </location>
</feature>
<evidence type="ECO:0000256" key="1">
    <source>
        <dbReference type="SAM" id="SignalP"/>
    </source>
</evidence>
<evidence type="ECO:0000313" key="3">
    <source>
        <dbReference type="Proteomes" id="UP001161406"/>
    </source>
</evidence>
<protein>
    <recommendedName>
        <fullName evidence="4">DUF1795 domain-containing protein</fullName>
    </recommendedName>
</protein>
<proteinExistence type="predicted"/>
<dbReference type="Proteomes" id="UP001161406">
    <property type="component" value="Unassembled WGS sequence"/>
</dbReference>
<keyword evidence="1" id="KW-0732">Signal</keyword>